<evidence type="ECO:0000313" key="2">
    <source>
        <dbReference type="Proteomes" id="UP000655751"/>
    </source>
</evidence>
<dbReference type="RefSeq" id="WP_196149008.1">
    <property type="nucleotide sequence ID" value="NZ_JADMLG010000003.1"/>
</dbReference>
<proteinExistence type="predicted"/>
<dbReference type="Proteomes" id="UP000655751">
    <property type="component" value="Unassembled WGS sequence"/>
</dbReference>
<dbReference type="EMBL" id="JADMLG010000003">
    <property type="protein sequence ID" value="MBH0776685.1"/>
    <property type="molecule type" value="Genomic_DNA"/>
</dbReference>
<evidence type="ECO:0008006" key="3">
    <source>
        <dbReference type="Google" id="ProtNLM"/>
    </source>
</evidence>
<comment type="caution">
    <text evidence="1">The sequence shown here is derived from an EMBL/GenBank/DDBJ whole genome shotgun (WGS) entry which is preliminary data.</text>
</comment>
<sequence length="66" mass="7544">MQQLILYDNRMVLVEAITAELTITQPREIAQYGRVFESLSRQAVVGNASCCSSRQGNGRWQQQGWR</sequence>
<organism evidence="1 2">
    <name type="scientific">Nocardia bovistercoris</name>
    <dbReference type="NCBI Taxonomy" id="2785916"/>
    <lineage>
        <taxon>Bacteria</taxon>
        <taxon>Bacillati</taxon>
        <taxon>Actinomycetota</taxon>
        <taxon>Actinomycetes</taxon>
        <taxon>Mycobacteriales</taxon>
        <taxon>Nocardiaceae</taxon>
        <taxon>Nocardia</taxon>
    </lineage>
</organism>
<accession>A0A931IA55</accession>
<reference evidence="1" key="1">
    <citation type="submission" date="2020-11" db="EMBL/GenBank/DDBJ databases">
        <title>Nocardia NEAU-351.nov., a novel actinomycete isolated from the cow dung.</title>
        <authorList>
            <person name="Zhang X."/>
        </authorList>
    </citation>
    <scope>NUCLEOTIDE SEQUENCE</scope>
    <source>
        <strain evidence="1">NEAU-351</strain>
    </source>
</reference>
<gene>
    <name evidence="1" type="ORF">IT779_10360</name>
</gene>
<evidence type="ECO:0000313" key="1">
    <source>
        <dbReference type="EMBL" id="MBH0776685.1"/>
    </source>
</evidence>
<name>A0A931IA55_9NOCA</name>
<keyword evidence="2" id="KW-1185">Reference proteome</keyword>
<dbReference type="AlphaFoldDB" id="A0A931IA55"/>
<protein>
    <recommendedName>
        <fullName evidence="3">DUF5753 domain-containing protein</fullName>
    </recommendedName>
</protein>